<comment type="similarity">
    <text evidence="3">Belongs to the complex I LYR family.</text>
</comment>
<evidence type="ECO:0000256" key="15">
    <source>
        <dbReference type="ARBA" id="ARBA00032528"/>
    </source>
</evidence>
<keyword evidence="13" id="KW-0472">Membrane</keyword>
<comment type="caution">
    <text evidence="17">The sequence shown here is derived from an EMBL/GenBank/DDBJ whole genome shotgun (WGS) entry which is preliminary data.</text>
</comment>
<dbReference type="InterPro" id="IPR045292">
    <property type="entry name" value="Complex1_LYR_NDUFB9_LYRM3"/>
</dbReference>
<evidence type="ECO:0000256" key="2">
    <source>
        <dbReference type="ARBA" id="ARBA00004443"/>
    </source>
</evidence>
<reference evidence="17 18" key="1">
    <citation type="submission" date="2024-08" db="EMBL/GenBank/DDBJ databases">
        <authorList>
            <person name="Will J Nash"/>
            <person name="Angela Man"/>
            <person name="Seanna McTaggart"/>
            <person name="Kendall Baker"/>
            <person name="Tom Barker"/>
            <person name="Leah Catchpole"/>
            <person name="Alex Durrant"/>
            <person name="Karim Gharbi"/>
            <person name="Naomi Irish"/>
            <person name="Gemy Kaithakottil"/>
            <person name="Debby Ku"/>
            <person name="Aaliyah Providence"/>
            <person name="Felix Shaw"/>
            <person name="David Swarbreck"/>
            <person name="Chris Watkins"/>
            <person name="Ann M. McCartney"/>
            <person name="Giulio Formenti"/>
            <person name="Alice Mouton"/>
            <person name="Noel Vella"/>
            <person name="Bjorn M von Reumont"/>
            <person name="Adriana Vella"/>
            <person name="Wilfried Haerty"/>
        </authorList>
    </citation>
    <scope>NUCLEOTIDE SEQUENCE [LARGE SCALE GENOMIC DNA]</scope>
</reference>
<comment type="subcellular location">
    <subcellularLocation>
        <location evidence="2">Mitochondrion inner membrane</location>
        <topology evidence="2">Peripheral membrane protein</topology>
        <orientation evidence="2">Matrix side</orientation>
    </subcellularLocation>
</comment>
<comment type="subunit">
    <text evidence="4">Mammalian complex I is composed of 45 different subunits.</text>
</comment>
<comment type="function">
    <text evidence="1">Accessory subunit of the mitochondrial membrane respiratory chain NADH dehydrogenase (Complex I), that is believed to be not involved in catalysis. Complex I functions in the transfer of electrons from NADH to the respiratory chain. The immediate electron acceptor for the enzyme is believed to be ubiquinone.</text>
</comment>
<evidence type="ECO:0000256" key="14">
    <source>
        <dbReference type="ARBA" id="ARBA00030192"/>
    </source>
</evidence>
<dbReference type="InterPro" id="IPR033034">
    <property type="entry name" value="NDUFB9"/>
</dbReference>
<evidence type="ECO:0000256" key="4">
    <source>
        <dbReference type="ARBA" id="ARBA00011790"/>
    </source>
</evidence>
<evidence type="ECO:0000259" key="16">
    <source>
        <dbReference type="Pfam" id="PF05347"/>
    </source>
</evidence>
<accession>A0ABP1PDB9</accession>
<evidence type="ECO:0000256" key="1">
    <source>
        <dbReference type="ARBA" id="ARBA00002920"/>
    </source>
</evidence>
<organism evidence="17 18">
    <name type="scientific">Xylocopa violacea</name>
    <name type="common">Violet carpenter bee</name>
    <name type="synonym">Apis violacea</name>
    <dbReference type="NCBI Taxonomy" id="135666"/>
    <lineage>
        <taxon>Eukaryota</taxon>
        <taxon>Metazoa</taxon>
        <taxon>Ecdysozoa</taxon>
        <taxon>Arthropoda</taxon>
        <taxon>Hexapoda</taxon>
        <taxon>Insecta</taxon>
        <taxon>Pterygota</taxon>
        <taxon>Neoptera</taxon>
        <taxon>Endopterygota</taxon>
        <taxon>Hymenoptera</taxon>
        <taxon>Apocrita</taxon>
        <taxon>Aculeata</taxon>
        <taxon>Apoidea</taxon>
        <taxon>Anthophila</taxon>
        <taxon>Apidae</taxon>
        <taxon>Xylocopa</taxon>
        <taxon>Xylocopa</taxon>
    </lineage>
</organism>
<evidence type="ECO:0000256" key="12">
    <source>
        <dbReference type="ARBA" id="ARBA00023128"/>
    </source>
</evidence>
<keyword evidence="9" id="KW-0999">Mitochondrion inner membrane</keyword>
<keyword evidence="10" id="KW-0249">Electron transport</keyword>
<evidence type="ECO:0000313" key="18">
    <source>
        <dbReference type="Proteomes" id="UP001642520"/>
    </source>
</evidence>
<evidence type="ECO:0000256" key="5">
    <source>
        <dbReference type="ARBA" id="ARBA00018684"/>
    </source>
</evidence>
<evidence type="ECO:0000256" key="3">
    <source>
        <dbReference type="ARBA" id="ARBA00009508"/>
    </source>
</evidence>
<dbReference type="PANTHER" id="PTHR12868">
    <property type="entry name" value="NADH-UBIQUINONE OXIDOREDUCTASE B22 SUBUNIT"/>
    <property type="match status" value="1"/>
</dbReference>
<dbReference type="EMBL" id="CAXAJV020001300">
    <property type="protein sequence ID" value="CAL7950257.1"/>
    <property type="molecule type" value="Genomic_DNA"/>
</dbReference>
<feature type="domain" description="Complex 1 LYR protein" evidence="16">
    <location>
        <begin position="13"/>
        <end position="70"/>
    </location>
</feature>
<dbReference type="CDD" id="cd20263">
    <property type="entry name" value="Complex1_LYR_NDUFB9_LYRM3"/>
    <property type="match status" value="1"/>
</dbReference>
<dbReference type="PANTHER" id="PTHR12868:SF0">
    <property type="entry name" value="NADH DEHYDROGENASE [UBIQUINONE] 1 BETA SUBCOMPLEX SUBUNIT 9"/>
    <property type="match status" value="1"/>
</dbReference>
<evidence type="ECO:0000256" key="9">
    <source>
        <dbReference type="ARBA" id="ARBA00022792"/>
    </source>
</evidence>
<evidence type="ECO:0000313" key="17">
    <source>
        <dbReference type="EMBL" id="CAL7950257.1"/>
    </source>
</evidence>
<dbReference type="InterPro" id="IPR008011">
    <property type="entry name" value="Complex1_LYR_dom"/>
</dbReference>
<keyword evidence="6" id="KW-0813">Transport</keyword>
<evidence type="ECO:0000256" key="7">
    <source>
        <dbReference type="ARBA" id="ARBA00022553"/>
    </source>
</evidence>
<protein>
    <recommendedName>
        <fullName evidence="5">NADH dehydrogenase [ubiquinone] 1 beta subcomplex subunit 9</fullName>
    </recommendedName>
    <alternativeName>
        <fullName evidence="14">Complex I-B22</fullName>
    </alternativeName>
    <alternativeName>
        <fullName evidence="15">NADH-ubiquinone oxidoreductase B22 subunit</fullName>
    </alternativeName>
</protein>
<evidence type="ECO:0000256" key="11">
    <source>
        <dbReference type="ARBA" id="ARBA00022990"/>
    </source>
</evidence>
<keyword evidence="12" id="KW-0496">Mitochondrion</keyword>
<keyword evidence="7" id="KW-0597">Phosphoprotein</keyword>
<keyword evidence="11" id="KW-0007">Acetylation</keyword>
<evidence type="ECO:0000256" key="13">
    <source>
        <dbReference type="ARBA" id="ARBA00023136"/>
    </source>
</evidence>
<evidence type="ECO:0000256" key="6">
    <source>
        <dbReference type="ARBA" id="ARBA00022448"/>
    </source>
</evidence>
<keyword evidence="8" id="KW-0679">Respiratory chain</keyword>
<evidence type="ECO:0000256" key="8">
    <source>
        <dbReference type="ARBA" id="ARBA00022660"/>
    </source>
</evidence>
<proteinExistence type="inferred from homology"/>
<gene>
    <name evidence="17" type="ORF">XYLVIOL_LOCUS9850</name>
</gene>
<name>A0ABP1PDB9_XYLVO</name>
<evidence type="ECO:0000256" key="10">
    <source>
        <dbReference type="ARBA" id="ARBA00022982"/>
    </source>
</evidence>
<dbReference type="Pfam" id="PF05347">
    <property type="entry name" value="Complex1_LYR"/>
    <property type="match status" value="1"/>
</dbReference>
<keyword evidence="18" id="KW-1185">Reference proteome</keyword>
<sequence length="152" mass="18580">MSQVPSELVSHSKKVCSLYKRALRMLTAYYTARHHFRYEATLMRHRFDLNRDIRDVRFAKQLLLEGEEELFENTHYAERKFPESPGGVAYERFHIPPDFVMDFWHPMEKSRYPKYFKLREQLKEEYIELYKKWYPESVKESIKEEKETTKSS</sequence>
<dbReference type="Proteomes" id="UP001642520">
    <property type="component" value="Unassembled WGS sequence"/>
</dbReference>